<proteinExistence type="predicted"/>
<organism evidence="2 3">
    <name type="scientific">Caulifigura coniformis</name>
    <dbReference type="NCBI Taxonomy" id="2527983"/>
    <lineage>
        <taxon>Bacteria</taxon>
        <taxon>Pseudomonadati</taxon>
        <taxon>Planctomycetota</taxon>
        <taxon>Planctomycetia</taxon>
        <taxon>Planctomycetales</taxon>
        <taxon>Planctomycetaceae</taxon>
        <taxon>Caulifigura</taxon>
    </lineage>
</organism>
<name>A0A517S8W9_9PLAN</name>
<gene>
    <name evidence="2" type="ORF">Pan44_05960</name>
</gene>
<dbReference type="AlphaFoldDB" id="A0A517S8W9"/>
<dbReference type="OrthoDB" id="271784at2"/>
<keyword evidence="3" id="KW-1185">Reference proteome</keyword>
<evidence type="ECO:0000256" key="1">
    <source>
        <dbReference type="SAM" id="MobiDB-lite"/>
    </source>
</evidence>
<accession>A0A517S8W9</accession>
<dbReference type="EMBL" id="CP036271">
    <property type="protein sequence ID" value="QDT52584.1"/>
    <property type="molecule type" value="Genomic_DNA"/>
</dbReference>
<evidence type="ECO:0000313" key="3">
    <source>
        <dbReference type="Proteomes" id="UP000315700"/>
    </source>
</evidence>
<dbReference type="InParanoid" id="A0A517S8W9"/>
<dbReference type="Proteomes" id="UP000315700">
    <property type="component" value="Chromosome"/>
</dbReference>
<sequence length="231" mass="24505">MMMPINELELQRCVDGELPPLERLAFLERIEAAQDGWKSLALAFLENQDFDASAAEFRSGTPLRQHLPVLNGTGQRQRSRVGVVQSLAVAASISAAFWLGTRTARPASEGPDAAAPLIAARPEKETSNRTFADAGAPSSPVGSPGRAVPTAVLKLPLTGSGSEDIAIPVYDRQALEDGPEIALWPTADEANALAQDGYRVTSERNVLSIPLEGGDMVFVPVEVSGVSYAVQ</sequence>
<evidence type="ECO:0000313" key="2">
    <source>
        <dbReference type="EMBL" id="QDT52584.1"/>
    </source>
</evidence>
<feature type="region of interest" description="Disordered" evidence="1">
    <location>
        <begin position="124"/>
        <end position="145"/>
    </location>
</feature>
<protein>
    <submittedName>
        <fullName evidence="2">Uncharacterized protein</fullName>
    </submittedName>
</protein>
<reference evidence="2 3" key="1">
    <citation type="submission" date="2019-02" db="EMBL/GenBank/DDBJ databases">
        <title>Deep-cultivation of Planctomycetes and their phenomic and genomic characterization uncovers novel biology.</title>
        <authorList>
            <person name="Wiegand S."/>
            <person name="Jogler M."/>
            <person name="Boedeker C."/>
            <person name="Pinto D."/>
            <person name="Vollmers J."/>
            <person name="Rivas-Marin E."/>
            <person name="Kohn T."/>
            <person name="Peeters S.H."/>
            <person name="Heuer A."/>
            <person name="Rast P."/>
            <person name="Oberbeckmann S."/>
            <person name="Bunk B."/>
            <person name="Jeske O."/>
            <person name="Meyerdierks A."/>
            <person name="Storesund J.E."/>
            <person name="Kallscheuer N."/>
            <person name="Luecker S."/>
            <person name="Lage O.M."/>
            <person name="Pohl T."/>
            <person name="Merkel B.J."/>
            <person name="Hornburger P."/>
            <person name="Mueller R.-W."/>
            <person name="Bruemmer F."/>
            <person name="Labrenz M."/>
            <person name="Spormann A.M."/>
            <person name="Op den Camp H."/>
            <person name="Overmann J."/>
            <person name="Amann R."/>
            <person name="Jetten M.S.M."/>
            <person name="Mascher T."/>
            <person name="Medema M.H."/>
            <person name="Devos D.P."/>
            <person name="Kaster A.-K."/>
            <person name="Ovreas L."/>
            <person name="Rohde M."/>
            <person name="Galperin M.Y."/>
            <person name="Jogler C."/>
        </authorList>
    </citation>
    <scope>NUCLEOTIDE SEQUENCE [LARGE SCALE GENOMIC DNA]</scope>
    <source>
        <strain evidence="2 3">Pan44</strain>
    </source>
</reference>
<dbReference type="RefSeq" id="WP_145027059.1">
    <property type="nucleotide sequence ID" value="NZ_CP036271.1"/>
</dbReference>
<dbReference type="KEGG" id="ccos:Pan44_05960"/>